<dbReference type="EC" id="2.7.11.1" evidence="2"/>
<evidence type="ECO:0000256" key="1">
    <source>
        <dbReference type="ARBA" id="ARBA00005505"/>
    </source>
</evidence>
<dbReference type="SUPFAM" id="SSF56112">
    <property type="entry name" value="Protein kinase-like (PK-like)"/>
    <property type="match status" value="1"/>
</dbReference>
<comment type="catalytic activity">
    <reaction evidence="9">
        <text>L-seryl-[protein] + ATP = O-phospho-L-seryl-[protein] + ADP + H(+)</text>
        <dbReference type="Rhea" id="RHEA:17989"/>
        <dbReference type="Rhea" id="RHEA-COMP:9863"/>
        <dbReference type="Rhea" id="RHEA-COMP:11604"/>
        <dbReference type="ChEBI" id="CHEBI:15378"/>
        <dbReference type="ChEBI" id="CHEBI:29999"/>
        <dbReference type="ChEBI" id="CHEBI:30616"/>
        <dbReference type="ChEBI" id="CHEBI:83421"/>
        <dbReference type="ChEBI" id="CHEBI:456216"/>
        <dbReference type="EC" id="2.7.11.1"/>
    </reaction>
</comment>
<dbReference type="Pfam" id="PF00069">
    <property type="entry name" value="Pkinase"/>
    <property type="match status" value="1"/>
</dbReference>
<organism evidence="11 12">
    <name type="scientific">Anabas testudineus</name>
    <name type="common">Climbing perch</name>
    <name type="synonym">Anthias testudineus</name>
    <dbReference type="NCBI Taxonomy" id="64144"/>
    <lineage>
        <taxon>Eukaryota</taxon>
        <taxon>Metazoa</taxon>
        <taxon>Chordata</taxon>
        <taxon>Craniata</taxon>
        <taxon>Vertebrata</taxon>
        <taxon>Euteleostomi</taxon>
        <taxon>Actinopterygii</taxon>
        <taxon>Neopterygii</taxon>
        <taxon>Teleostei</taxon>
        <taxon>Neoteleostei</taxon>
        <taxon>Acanthomorphata</taxon>
        <taxon>Anabantaria</taxon>
        <taxon>Anabantiformes</taxon>
        <taxon>Anabantoidei</taxon>
        <taxon>Anabantidae</taxon>
        <taxon>Anabas</taxon>
    </lineage>
</organism>
<evidence type="ECO:0000256" key="9">
    <source>
        <dbReference type="ARBA" id="ARBA00048679"/>
    </source>
</evidence>
<keyword evidence="7" id="KW-0067">ATP-binding</keyword>
<protein>
    <recommendedName>
        <fullName evidence="2">non-specific serine/threonine protein kinase</fullName>
        <ecNumber evidence="2">2.7.11.1</ecNumber>
    </recommendedName>
</protein>
<dbReference type="OrthoDB" id="8596411at2759"/>
<dbReference type="InterPro" id="IPR011009">
    <property type="entry name" value="Kinase-like_dom_sf"/>
</dbReference>
<evidence type="ECO:0000256" key="8">
    <source>
        <dbReference type="ARBA" id="ARBA00047899"/>
    </source>
</evidence>
<dbReference type="PROSITE" id="PS00108">
    <property type="entry name" value="PROTEIN_KINASE_ST"/>
    <property type="match status" value="1"/>
</dbReference>
<evidence type="ECO:0000256" key="3">
    <source>
        <dbReference type="ARBA" id="ARBA00022527"/>
    </source>
</evidence>
<evidence type="ECO:0000256" key="2">
    <source>
        <dbReference type="ARBA" id="ARBA00012513"/>
    </source>
</evidence>
<evidence type="ECO:0000313" key="12">
    <source>
        <dbReference type="Proteomes" id="UP000265040"/>
    </source>
</evidence>
<dbReference type="GO" id="GO:0005737">
    <property type="term" value="C:cytoplasm"/>
    <property type="evidence" value="ECO:0007669"/>
    <property type="project" value="TreeGrafter"/>
</dbReference>
<feature type="domain" description="Protein kinase" evidence="10">
    <location>
        <begin position="1"/>
        <end position="234"/>
    </location>
</feature>
<dbReference type="GO" id="GO:0005524">
    <property type="term" value="F:ATP binding"/>
    <property type="evidence" value="ECO:0007669"/>
    <property type="project" value="UniProtKB-KW"/>
</dbReference>
<keyword evidence="6" id="KW-0418">Kinase</keyword>
<evidence type="ECO:0000256" key="5">
    <source>
        <dbReference type="ARBA" id="ARBA00022741"/>
    </source>
</evidence>
<accession>A0A3Q1IBS2</accession>
<evidence type="ECO:0000256" key="4">
    <source>
        <dbReference type="ARBA" id="ARBA00022679"/>
    </source>
</evidence>
<sequence length="235" mass="27064">MMAGLGVLRGRPVLRKIPYKKRERSPRSEFKAKYTQQNQLGKGGCGCVFAGYRNADNLPVRVTHLSNTFQKTRCSELILVLERPVPSEDLFNYIEINGAVELHNKCIFHRDIKVENILIQTGADVPRVRLIDFGLSCFFKKTSSYRVFYGTLAHVPPEWYSCYSYKAGPTTVWQLGVVLFEMLHPEESFETTNKTIRGRESSPSHSCQDFLQMCLTKVPEQRPTLEQLHLHPWLR</sequence>
<comment type="catalytic activity">
    <reaction evidence="8">
        <text>L-threonyl-[protein] + ATP = O-phospho-L-threonyl-[protein] + ADP + H(+)</text>
        <dbReference type="Rhea" id="RHEA:46608"/>
        <dbReference type="Rhea" id="RHEA-COMP:11060"/>
        <dbReference type="Rhea" id="RHEA-COMP:11605"/>
        <dbReference type="ChEBI" id="CHEBI:15378"/>
        <dbReference type="ChEBI" id="CHEBI:30013"/>
        <dbReference type="ChEBI" id="CHEBI:30616"/>
        <dbReference type="ChEBI" id="CHEBI:61977"/>
        <dbReference type="ChEBI" id="CHEBI:456216"/>
        <dbReference type="EC" id="2.7.11.1"/>
    </reaction>
</comment>
<dbReference type="InterPro" id="IPR051138">
    <property type="entry name" value="PIM_Ser/Thr_kinase"/>
</dbReference>
<proteinExistence type="inferred from homology"/>
<dbReference type="InterPro" id="IPR008271">
    <property type="entry name" value="Ser/Thr_kinase_AS"/>
</dbReference>
<reference evidence="11" key="2">
    <citation type="submission" date="2025-08" db="UniProtKB">
        <authorList>
            <consortium name="Ensembl"/>
        </authorList>
    </citation>
    <scope>IDENTIFICATION</scope>
</reference>
<evidence type="ECO:0000256" key="6">
    <source>
        <dbReference type="ARBA" id="ARBA00022777"/>
    </source>
</evidence>
<comment type="similarity">
    <text evidence="1">Belongs to the protein kinase superfamily. CAMK Ser/Thr protein kinase family. PIM subfamily.</text>
</comment>
<dbReference type="GO" id="GO:0043066">
    <property type="term" value="P:negative regulation of apoptotic process"/>
    <property type="evidence" value="ECO:0007669"/>
    <property type="project" value="TreeGrafter"/>
</dbReference>
<dbReference type="Ensembl" id="ENSATET00000001899.2">
    <property type="protein sequence ID" value="ENSATEP00000001876.2"/>
    <property type="gene ID" value="ENSATEG00000001319.2"/>
</dbReference>
<dbReference type="Gene3D" id="3.30.200.20">
    <property type="entry name" value="Phosphorylase Kinase, domain 1"/>
    <property type="match status" value="1"/>
</dbReference>
<keyword evidence="12" id="KW-1185">Reference proteome</keyword>
<dbReference type="GeneTree" id="ENSGT00950000182996"/>
<keyword evidence="4" id="KW-0808">Transferase</keyword>
<evidence type="ECO:0000259" key="10">
    <source>
        <dbReference type="PROSITE" id="PS50011"/>
    </source>
</evidence>
<dbReference type="Proteomes" id="UP000265040">
    <property type="component" value="Chromosome 14"/>
</dbReference>
<dbReference type="PANTHER" id="PTHR22984">
    <property type="entry name" value="SERINE/THREONINE-PROTEIN KINASE PIM"/>
    <property type="match status" value="1"/>
</dbReference>
<dbReference type="GO" id="GO:0004674">
    <property type="term" value="F:protein serine/threonine kinase activity"/>
    <property type="evidence" value="ECO:0007669"/>
    <property type="project" value="UniProtKB-KW"/>
</dbReference>
<evidence type="ECO:0000256" key="7">
    <source>
        <dbReference type="ARBA" id="ARBA00022840"/>
    </source>
</evidence>
<evidence type="ECO:0000313" key="11">
    <source>
        <dbReference type="Ensembl" id="ENSATEP00000001876.2"/>
    </source>
</evidence>
<reference evidence="11" key="1">
    <citation type="submission" date="2021-04" db="EMBL/GenBank/DDBJ databases">
        <authorList>
            <consortium name="Wellcome Sanger Institute Data Sharing"/>
        </authorList>
    </citation>
    <scope>NUCLEOTIDE SEQUENCE [LARGE SCALE GENOMIC DNA]</scope>
</reference>
<dbReference type="InterPro" id="IPR000719">
    <property type="entry name" value="Prot_kinase_dom"/>
</dbReference>
<name>A0A3Q1IBS2_ANATE</name>
<dbReference type="PROSITE" id="PS50011">
    <property type="entry name" value="PROTEIN_KINASE_DOM"/>
    <property type="match status" value="1"/>
</dbReference>
<dbReference type="SMART" id="SM00220">
    <property type="entry name" value="S_TKc"/>
    <property type="match status" value="1"/>
</dbReference>
<dbReference type="PANTHER" id="PTHR22984:SF11">
    <property type="entry name" value="AURORA KINASE-RELATED"/>
    <property type="match status" value="1"/>
</dbReference>
<reference evidence="11" key="3">
    <citation type="submission" date="2025-09" db="UniProtKB">
        <authorList>
            <consortium name="Ensembl"/>
        </authorList>
    </citation>
    <scope>IDENTIFICATION</scope>
</reference>
<dbReference type="Gene3D" id="1.10.510.10">
    <property type="entry name" value="Transferase(Phosphotransferase) domain 1"/>
    <property type="match status" value="1"/>
</dbReference>
<dbReference type="GO" id="GO:0007346">
    <property type="term" value="P:regulation of mitotic cell cycle"/>
    <property type="evidence" value="ECO:0007669"/>
    <property type="project" value="TreeGrafter"/>
</dbReference>
<keyword evidence="3" id="KW-0723">Serine/threonine-protein kinase</keyword>
<dbReference type="InParanoid" id="A0A3Q1IBS2"/>
<keyword evidence="5" id="KW-0547">Nucleotide-binding</keyword>
<dbReference type="STRING" id="64144.ENSATEP00000001876"/>
<dbReference type="AlphaFoldDB" id="A0A3Q1IBS2"/>